<evidence type="ECO:0000256" key="3">
    <source>
        <dbReference type="ARBA" id="ARBA00022692"/>
    </source>
</evidence>
<reference evidence="9 10" key="1">
    <citation type="journal article" date="2018" name="Mol. Biol. Evol.">
        <title>Analysis of the draft genome of the red seaweed Gracilariopsis chorda provides insights into genome size evolution in Rhodophyta.</title>
        <authorList>
            <person name="Lee J."/>
            <person name="Yang E.C."/>
            <person name="Graf L."/>
            <person name="Yang J.H."/>
            <person name="Qiu H."/>
            <person name="Zel Zion U."/>
            <person name="Chan C.X."/>
            <person name="Stephens T.G."/>
            <person name="Weber A.P.M."/>
            <person name="Boo G.H."/>
            <person name="Boo S.M."/>
            <person name="Kim K.M."/>
            <person name="Shin Y."/>
            <person name="Jung M."/>
            <person name="Lee S.J."/>
            <person name="Yim H.S."/>
            <person name="Lee J.H."/>
            <person name="Bhattacharya D."/>
            <person name="Yoon H.S."/>
        </authorList>
    </citation>
    <scope>NUCLEOTIDE SEQUENCE [LARGE SCALE GENOMIC DNA]</scope>
    <source>
        <strain evidence="9 10">SKKU-2015</strain>
        <tissue evidence="9">Whole body</tissue>
    </source>
</reference>
<dbReference type="GO" id="GO:0012505">
    <property type="term" value="C:endomembrane system"/>
    <property type="evidence" value="ECO:0007669"/>
    <property type="project" value="UniProtKB-SubCell"/>
</dbReference>
<evidence type="ECO:0000256" key="6">
    <source>
        <dbReference type="SAM" id="MobiDB-lite"/>
    </source>
</evidence>
<comment type="caution">
    <text evidence="9">The sequence shown here is derived from an EMBL/GenBank/DDBJ whole genome shotgun (WGS) entry which is preliminary data.</text>
</comment>
<proteinExistence type="inferred from homology"/>
<dbReference type="PANTHER" id="PTHR43826:SF3">
    <property type="entry name" value="GLUCOSE-6-PHOSPHATE EXCHANGER SLC37A4"/>
    <property type="match status" value="1"/>
</dbReference>
<feature type="transmembrane region" description="Helical" evidence="7">
    <location>
        <begin position="336"/>
        <end position="356"/>
    </location>
</feature>
<feature type="transmembrane region" description="Helical" evidence="7">
    <location>
        <begin position="132"/>
        <end position="150"/>
    </location>
</feature>
<dbReference type="AlphaFoldDB" id="A0A2V3J3X8"/>
<keyword evidence="5 7" id="KW-0472">Membrane</keyword>
<comment type="subcellular location">
    <subcellularLocation>
        <location evidence="1">Endomembrane system</location>
        <topology evidence="1">Multi-pass membrane protein</topology>
    </subcellularLocation>
</comment>
<feature type="transmembrane region" description="Helical" evidence="7">
    <location>
        <begin position="100"/>
        <end position="126"/>
    </location>
</feature>
<dbReference type="GO" id="GO:0016020">
    <property type="term" value="C:membrane"/>
    <property type="evidence" value="ECO:0007669"/>
    <property type="project" value="InterPro"/>
</dbReference>
<dbReference type="GO" id="GO:0061513">
    <property type="term" value="F:glucose 6-phosphate:phosphate antiporter activity"/>
    <property type="evidence" value="ECO:0007669"/>
    <property type="project" value="TreeGrafter"/>
</dbReference>
<feature type="transmembrane region" description="Helical" evidence="7">
    <location>
        <begin position="65"/>
        <end position="88"/>
    </location>
</feature>
<feature type="transmembrane region" description="Helical" evidence="7">
    <location>
        <begin position="241"/>
        <end position="258"/>
    </location>
</feature>
<evidence type="ECO:0000313" key="9">
    <source>
        <dbReference type="EMBL" id="PXF49013.1"/>
    </source>
</evidence>
<feature type="region of interest" description="Disordered" evidence="6">
    <location>
        <begin position="158"/>
        <end position="177"/>
    </location>
</feature>
<dbReference type="PANTHER" id="PTHR43826">
    <property type="entry name" value="GLUCOSE-6-PHOSPHATE EXCHANGER SLC37A4"/>
    <property type="match status" value="1"/>
</dbReference>
<dbReference type="InterPro" id="IPR036259">
    <property type="entry name" value="MFS_trans_sf"/>
</dbReference>
<comment type="similarity">
    <text evidence="2">Belongs to the major facilitator superfamily. Organophosphate:Pi antiporter (OPA) (TC 2.A.1.4) family.</text>
</comment>
<evidence type="ECO:0000256" key="4">
    <source>
        <dbReference type="ARBA" id="ARBA00022989"/>
    </source>
</evidence>
<dbReference type="Pfam" id="PF07690">
    <property type="entry name" value="MFS_1"/>
    <property type="match status" value="1"/>
</dbReference>
<feature type="transmembrane region" description="Helical" evidence="7">
    <location>
        <begin position="195"/>
        <end position="221"/>
    </location>
</feature>
<dbReference type="GO" id="GO:0035435">
    <property type="term" value="P:phosphate ion transmembrane transport"/>
    <property type="evidence" value="ECO:0007669"/>
    <property type="project" value="TreeGrafter"/>
</dbReference>
<dbReference type="PROSITE" id="PS50850">
    <property type="entry name" value="MFS"/>
    <property type="match status" value="1"/>
</dbReference>
<evidence type="ECO:0000256" key="5">
    <source>
        <dbReference type="ARBA" id="ARBA00023136"/>
    </source>
</evidence>
<evidence type="ECO:0000256" key="2">
    <source>
        <dbReference type="ARBA" id="ARBA00009598"/>
    </source>
</evidence>
<evidence type="ECO:0000259" key="8">
    <source>
        <dbReference type="PROSITE" id="PS50850"/>
    </source>
</evidence>
<dbReference type="InterPro" id="IPR011701">
    <property type="entry name" value="MFS"/>
</dbReference>
<dbReference type="PIRSF" id="PIRSF002808">
    <property type="entry name" value="Hexose_phosphate_transp"/>
    <property type="match status" value="1"/>
</dbReference>
<name>A0A2V3J3X8_9FLOR</name>
<dbReference type="SUPFAM" id="SSF103473">
    <property type="entry name" value="MFS general substrate transporter"/>
    <property type="match status" value="1"/>
</dbReference>
<sequence>MQDKLNLSLQQVGLISSCFPAVYGVSKLFGGMAADLRSPRIMLSAGLLLAALCNVLFAAGNSVPFFAILWGLNGLVSSVGFPACAKILSVWFSRSERGTYWGLLNVSLNVGGAVSPIIVGAAAAMFGWQYGMLVPAVMALGMAGLVLTAIQDSPQTAGLPPTPLLPPPQKSKQESSPWKTFVQQMREGILQERSVWLLAVSYFFVYVVRQALTSWTIFYLMKARGVASLAEAGLRVSGLEVGGLLGSVTSGWLSDLFIRRNASSGAVGQRIKVILLYVLLTALCVMGFFATPATSALLPVQWILYALTGVGLYGQQLLVGLCSTECVDRRFAGTSNGFVGLTAYAGAALAGFPLSICVKRFGWGALQNIVIGCSMIVAVLLLPLLKKRSHEQEAALAKGKSR</sequence>
<dbReference type="EMBL" id="NBIV01000009">
    <property type="protein sequence ID" value="PXF49013.1"/>
    <property type="molecule type" value="Genomic_DNA"/>
</dbReference>
<accession>A0A2V3J3X8</accession>
<protein>
    <submittedName>
        <fullName evidence="9">Putative hexose phosphate transport protein</fullName>
    </submittedName>
</protein>
<dbReference type="InterPro" id="IPR051337">
    <property type="entry name" value="OPA_Antiporter"/>
</dbReference>
<dbReference type="Gene3D" id="1.20.1250.20">
    <property type="entry name" value="MFS general substrate transporter like domains"/>
    <property type="match status" value="2"/>
</dbReference>
<feature type="transmembrane region" description="Helical" evidence="7">
    <location>
        <begin position="362"/>
        <end position="385"/>
    </location>
</feature>
<feature type="domain" description="Major facilitator superfamily (MFS) profile" evidence="8">
    <location>
        <begin position="1"/>
        <end position="390"/>
    </location>
</feature>
<keyword evidence="4 7" id="KW-1133">Transmembrane helix</keyword>
<feature type="transmembrane region" description="Helical" evidence="7">
    <location>
        <begin position="302"/>
        <end position="324"/>
    </location>
</feature>
<evidence type="ECO:0000313" key="10">
    <source>
        <dbReference type="Proteomes" id="UP000247409"/>
    </source>
</evidence>
<dbReference type="PROSITE" id="PS51257">
    <property type="entry name" value="PROKAR_LIPOPROTEIN"/>
    <property type="match status" value="1"/>
</dbReference>
<dbReference type="InterPro" id="IPR020846">
    <property type="entry name" value="MFS_dom"/>
</dbReference>
<dbReference type="InterPro" id="IPR000849">
    <property type="entry name" value="Sugar_P_transporter"/>
</dbReference>
<feature type="transmembrane region" description="Helical" evidence="7">
    <location>
        <begin position="270"/>
        <end position="290"/>
    </location>
</feature>
<evidence type="ECO:0000256" key="1">
    <source>
        <dbReference type="ARBA" id="ARBA00004127"/>
    </source>
</evidence>
<dbReference type="STRING" id="448386.A0A2V3J3X8"/>
<keyword evidence="3 7" id="KW-0812">Transmembrane</keyword>
<dbReference type="OrthoDB" id="3639251at2759"/>
<organism evidence="9 10">
    <name type="scientific">Gracilariopsis chorda</name>
    <dbReference type="NCBI Taxonomy" id="448386"/>
    <lineage>
        <taxon>Eukaryota</taxon>
        <taxon>Rhodophyta</taxon>
        <taxon>Florideophyceae</taxon>
        <taxon>Rhodymeniophycidae</taxon>
        <taxon>Gracilariales</taxon>
        <taxon>Gracilariaceae</taxon>
        <taxon>Gracilariopsis</taxon>
    </lineage>
</organism>
<evidence type="ECO:0000256" key="7">
    <source>
        <dbReference type="SAM" id="Phobius"/>
    </source>
</evidence>
<gene>
    <name evidence="9" type="ORF">BWQ96_01151</name>
</gene>
<dbReference type="Proteomes" id="UP000247409">
    <property type="component" value="Unassembled WGS sequence"/>
</dbReference>
<feature type="transmembrane region" description="Helical" evidence="7">
    <location>
        <begin position="41"/>
        <end position="59"/>
    </location>
</feature>
<keyword evidence="10" id="KW-1185">Reference proteome</keyword>
<feature type="compositionally biased region" description="Pro residues" evidence="6">
    <location>
        <begin position="160"/>
        <end position="169"/>
    </location>
</feature>